<dbReference type="EMBL" id="CP016379">
    <property type="protein sequence ID" value="AZR72028.1"/>
    <property type="molecule type" value="Genomic_DNA"/>
</dbReference>
<proteinExistence type="predicted"/>
<dbReference type="Proteomes" id="UP000267250">
    <property type="component" value="Chromosome"/>
</dbReference>
<keyword evidence="2" id="KW-1185">Reference proteome</keyword>
<evidence type="ECO:0000313" key="1">
    <source>
        <dbReference type="EMBL" id="AZR72028.1"/>
    </source>
</evidence>
<dbReference type="AlphaFoldDB" id="A0A3Q9HNE2"/>
<gene>
    <name evidence="1" type="ORF">BBF96_00565</name>
</gene>
<name>A0A3Q9HNE2_9FIRM</name>
<organism evidence="1 2">
    <name type="scientific">Anoxybacter fermentans</name>
    <dbReference type="NCBI Taxonomy" id="1323375"/>
    <lineage>
        <taxon>Bacteria</taxon>
        <taxon>Bacillati</taxon>
        <taxon>Bacillota</taxon>
        <taxon>Clostridia</taxon>
        <taxon>Halanaerobiales</taxon>
        <taxon>Anoxybacter</taxon>
    </lineage>
</organism>
<protein>
    <submittedName>
        <fullName evidence="1">Uncharacterized protein</fullName>
    </submittedName>
</protein>
<reference evidence="1 2" key="1">
    <citation type="submission" date="2016-07" db="EMBL/GenBank/DDBJ databases">
        <title>Genome and transcriptome analysis of iron-reducing fermentative bacteria Anoxybacter fermentans.</title>
        <authorList>
            <person name="Zeng X."/>
            <person name="Shao Z."/>
        </authorList>
    </citation>
    <scope>NUCLEOTIDE SEQUENCE [LARGE SCALE GENOMIC DNA]</scope>
    <source>
        <strain evidence="1 2">DY22613</strain>
    </source>
</reference>
<sequence>MFQPTCSILTGQVGCFFRKLRRKKLAFSTKIKNLAFKEIYWILLQENNIKRRKLLLSKKYLLFNRVLIQEVERE</sequence>
<evidence type="ECO:0000313" key="2">
    <source>
        <dbReference type="Proteomes" id="UP000267250"/>
    </source>
</evidence>
<accession>A0A3Q9HNE2</accession>
<dbReference type="KEGG" id="aft:BBF96_00565"/>